<dbReference type="InterPro" id="IPR014340">
    <property type="entry name" value="LptA"/>
</dbReference>
<dbReference type="EMBL" id="JALJRB010000022">
    <property type="protein sequence ID" value="MCJ8502177.1"/>
    <property type="molecule type" value="Genomic_DNA"/>
</dbReference>
<dbReference type="Proteomes" id="UP001165427">
    <property type="component" value="Unassembled WGS sequence"/>
</dbReference>
<dbReference type="InterPro" id="IPR005653">
    <property type="entry name" value="OstA-like_N"/>
</dbReference>
<evidence type="ECO:0000259" key="5">
    <source>
        <dbReference type="Pfam" id="PF03968"/>
    </source>
</evidence>
<dbReference type="GO" id="GO:0015920">
    <property type="term" value="P:lipopolysaccharide transport"/>
    <property type="evidence" value="ECO:0007669"/>
    <property type="project" value="InterPro"/>
</dbReference>
<reference evidence="6" key="1">
    <citation type="submission" date="2022-04" db="EMBL/GenBank/DDBJ databases">
        <title>Desulfatitalea alkaliphila sp. nov., a novel anaerobic sulfate-reducing bacterium isolated from terrestrial mud volcano, Taman Peninsula, Russia.</title>
        <authorList>
            <person name="Khomyakova M.A."/>
            <person name="Merkel A.Y."/>
            <person name="Slobodkin A.I."/>
        </authorList>
    </citation>
    <scope>NUCLEOTIDE SEQUENCE</scope>
    <source>
        <strain evidence="6">M08but</strain>
    </source>
</reference>
<comment type="caution">
    <text evidence="6">The sequence shown here is derived from an EMBL/GenBank/DDBJ whole genome shotgun (WGS) entry which is preliminary data.</text>
</comment>
<feature type="chain" id="PRO_5041240317" evidence="4">
    <location>
        <begin position="30"/>
        <end position="180"/>
    </location>
</feature>
<dbReference type="NCBIfam" id="TIGR03002">
    <property type="entry name" value="outer_YhbN_LptA"/>
    <property type="match status" value="1"/>
</dbReference>
<evidence type="ECO:0000256" key="1">
    <source>
        <dbReference type="ARBA" id="ARBA00022448"/>
    </source>
</evidence>
<keyword evidence="1" id="KW-0813">Transport</keyword>
<dbReference type="GO" id="GO:0009279">
    <property type="term" value="C:cell outer membrane"/>
    <property type="evidence" value="ECO:0007669"/>
    <property type="project" value="TreeGrafter"/>
</dbReference>
<proteinExistence type="predicted"/>
<organism evidence="6 7">
    <name type="scientific">Desulfatitalea alkaliphila</name>
    <dbReference type="NCBI Taxonomy" id="2929485"/>
    <lineage>
        <taxon>Bacteria</taxon>
        <taxon>Pseudomonadati</taxon>
        <taxon>Thermodesulfobacteriota</taxon>
        <taxon>Desulfobacteria</taxon>
        <taxon>Desulfobacterales</taxon>
        <taxon>Desulfosarcinaceae</taxon>
        <taxon>Desulfatitalea</taxon>
    </lineage>
</organism>
<evidence type="ECO:0000313" key="7">
    <source>
        <dbReference type="Proteomes" id="UP001165427"/>
    </source>
</evidence>
<name>A0AA41R5H3_9BACT</name>
<evidence type="ECO:0000313" key="6">
    <source>
        <dbReference type="EMBL" id="MCJ8502177.1"/>
    </source>
</evidence>
<sequence length="180" mass="19204">MKPWRFPEAAICALIGLALLLFSAAGALAEAPASEATDEPIEITADRLISDSTARTAEFVGNVRAVQGQTVIDADRLKIHYRESGGGQEGVDTESVESIEATGRVRITIDNRVAVSDKAVYTTIDKKLVLTGPESRITSGKDTISGSRITFFRETGQLEIVGDDGNQVKATIHSEESGLN</sequence>
<evidence type="ECO:0000256" key="2">
    <source>
        <dbReference type="ARBA" id="ARBA00022729"/>
    </source>
</evidence>
<protein>
    <submittedName>
        <fullName evidence="6">Lipopolysaccharide transport periplasmic protein LptA</fullName>
    </submittedName>
</protein>
<dbReference type="Pfam" id="PF03968">
    <property type="entry name" value="LptD_N"/>
    <property type="match status" value="1"/>
</dbReference>
<feature type="domain" description="Organic solvent tolerance-like N-terminal" evidence="5">
    <location>
        <begin position="42"/>
        <end position="156"/>
    </location>
</feature>
<accession>A0AA41R5H3</accession>
<evidence type="ECO:0000256" key="3">
    <source>
        <dbReference type="ARBA" id="ARBA00022764"/>
    </source>
</evidence>
<dbReference type="InterPro" id="IPR052037">
    <property type="entry name" value="LPS_export_LptA"/>
</dbReference>
<evidence type="ECO:0000256" key="4">
    <source>
        <dbReference type="SAM" id="SignalP"/>
    </source>
</evidence>
<keyword evidence="7" id="KW-1185">Reference proteome</keyword>
<keyword evidence="3" id="KW-0574">Periplasm</keyword>
<dbReference type="AlphaFoldDB" id="A0AA41R5H3"/>
<dbReference type="Gene3D" id="2.60.450.10">
    <property type="entry name" value="Lipopolysaccharide (LPS) transport protein A like domain"/>
    <property type="match status" value="1"/>
</dbReference>
<feature type="signal peptide" evidence="4">
    <location>
        <begin position="1"/>
        <end position="29"/>
    </location>
</feature>
<dbReference type="PANTHER" id="PTHR36504:SF1">
    <property type="entry name" value="LIPOPOLYSACCHARIDE EXPORT SYSTEM PROTEIN LPTA"/>
    <property type="match status" value="1"/>
</dbReference>
<dbReference type="RefSeq" id="WP_246912490.1">
    <property type="nucleotide sequence ID" value="NZ_JALJRB010000022.1"/>
</dbReference>
<dbReference type="GO" id="GO:0001530">
    <property type="term" value="F:lipopolysaccharide binding"/>
    <property type="evidence" value="ECO:0007669"/>
    <property type="project" value="InterPro"/>
</dbReference>
<dbReference type="GO" id="GO:0017089">
    <property type="term" value="F:glycolipid transfer activity"/>
    <property type="evidence" value="ECO:0007669"/>
    <property type="project" value="TreeGrafter"/>
</dbReference>
<dbReference type="GO" id="GO:0030288">
    <property type="term" value="C:outer membrane-bounded periplasmic space"/>
    <property type="evidence" value="ECO:0007669"/>
    <property type="project" value="TreeGrafter"/>
</dbReference>
<gene>
    <name evidence="6" type="primary">lptA</name>
    <name evidence="6" type="ORF">MRX98_16455</name>
</gene>
<keyword evidence="2 4" id="KW-0732">Signal</keyword>
<dbReference type="PANTHER" id="PTHR36504">
    <property type="entry name" value="LIPOPOLYSACCHARIDE EXPORT SYSTEM PROTEIN LPTA"/>
    <property type="match status" value="1"/>
</dbReference>